<dbReference type="Proteomes" id="UP001209229">
    <property type="component" value="Unassembled WGS sequence"/>
</dbReference>
<keyword evidence="1" id="KW-0969">Cilium</keyword>
<dbReference type="AlphaFoldDB" id="A0AAE3M9Y7"/>
<evidence type="ECO:0000313" key="1">
    <source>
        <dbReference type="EMBL" id="MCW3789889.1"/>
    </source>
</evidence>
<organism evidence="1 2">
    <name type="scientific">Plebeiibacterium sediminum</name>
    <dbReference type="NCBI Taxonomy" id="2992112"/>
    <lineage>
        <taxon>Bacteria</taxon>
        <taxon>Pseudomonadati</taxon>
        <taxon>Bacteroidota</taxon>
        <taxon>Bacteroidia</taxon>
        <taxon>Marinilabiliales</taxon>
        <taxon>Marinilabiliaceae</taxon>
        <taxon>Plebeiibacterium</taxon>
    </lineage>
</organism>
<evidence type="ECO:0000313" key="2">
    <source>
        <dbReference type="Proteomes" id="UP001209229"/>
    </source>
</evidence>
<proteinExistence type="predicted"/>
<protein>
    <submittedName>
        <fullName evidence="1">Flagellar motor protein MotB</fullName>
    </submittedName>
</protein>
<dbReference type="Pfam" id="PF07676">
    <property type="entry name" value="PD40"/>
    <property type="match status" value="1"/>
</dbReference>
<keyword evidence="1" id="KW-0282">Flagellum</keyword>
<dbReference type="InterPro" id="IPR011659">
    <property type="entry name" value="WD40"/>
</dbReference>
<name>A0AAE3M9Y7_9BACT</name>
<comment type="caution">
    <text evidence="1">The sequence shown here is derived from an EMBL/GenBank/DDBJ whole genome shotgun (WGS) entry which is preliminary data.</text>
</comment>
<sequence>EGDEMFPFIHQSGRLYFASNGHVGVGGLDIFIAEKTAQGYQVKNMGYPVNTEKDDFGVYLDTEGKHGYLSSNREGGKGDDDIYRFTVLKDVSFQKGLMGKLINKNTKAVISNSPVQFQDLKGGLVA</sequence>
<gene>
    <name evidence="1" type="ORF">OM075_25840</name>
</gene>
<dbReference type="EMBL" id="JAPDPJ010000368">
    <property type="protein sequence ID" value="MCW3789889.1"/>
    <property type="molecule type" value="Genomic_DNA"/>
</dbReference>
<keyword evidence="1" id="KW-0966">Cell projection</keyword>
<feature type="non-terminal residue" evidence="1">
    <location>
        <position position="126"/>
    </location>
</feature>
<accession>A0AAE3M9Y7</accession>
<keyword evidence="2" id="KW-1185">Reference proteome</keyword>
<reference evidence="1" key="1">
    <citation type="submission" date="2022-10" db="EMBL/GenBank/DDBJ databases">
        <authorList>
            <person name="Yu W.X."/>
        </authorList>
    </citation>
    <scope>NUCLEOTIDE SEQUENCE</scope>
    <source>
        <strain evidence="1">AAT</strain>
    </source>
</reference>
<feature type="non-terminal residue" evidence="1">
    <location>
        <position position="1"/>
    </location>
</feature>